<dbReference type="InterPro" id="IPR008271">
    <property type="entry name" value="Ser/Thr_kinase_AS"/>
</dbReference>
<feature type="region of interest" description="Disordered" evidence="8">
    <location>
        <begin position="406"/>
        <end position="458"/>
    </location>
</feature>
<feature type="compositionally biased region" description="Basic and acidic residues" evidence="8">
    <location>
        <begin position="769"/>
        <end position="779"/>
    </location>
</feature>
<keyword evidence="2" id="KW-0158">Chromosome</keyword>
<dbReference type="InterPro" id="IPR013212">
    <property type="entry name" value="Mad3/Bub1_I"/>
</dbReference>
<evidence type="ECO:0000256" key="5">
    <source>
        <dbReference type="ARBA" id="ARBA00022840"/>
    </source>
</evidence>
<dbReference type="SMART" id="SM00220">
    <property type="entry name" value="S_TKc"/>
    <property type="match status" value="1"/>
</dbReference>
<dbReference type="GO" id="GO:0000776">
    <property type="term" value="C:kinetochore"/>
    <property type="evidence" value="ECO:0007669"/>
    <property type="project" value="UniProtKB-KW"/>
</dbReference>
<feature type="compositionally biased region" description="Basic and acidic residues" evidence="8">
    <location>
        <begin position="284"/>
        <end position="298"/>
    </location>
</feature>
<feature type="domain" description="BUB1 N-terminal" evidence="10">
    <location>
        <begin position="57"/>
        <end position="214"/>
    </location>
</feature>
<dbReference type="PROSITE" id="PS51489">
    <property type="entry name" value="BUB1_N"/>
    <property type="match status" value="1"/>
</dbReference>
<keyword evidence="3 7" id="KW-0547">Nucleotide-binding</keyword>
<feature type="compositionally biased region" description="Polar residues" evidence="8">
    <location>
        <begin position="425"/>
        <end position="455"/>
    </location>
</feature>
<evidence type="ECO:0000256" key="4">
    <source>
        <dbReference type="ARBA" id="ARBA00022838"/>
    </source>
</evidence>
<dbReference type="InterPro" id="IPR011009">
    <property type="entry name" value="Kinase-like_dom_sf"/>
</dbReference>
<keyword evidence="6" id="KW-0137">Centromere</keyword>
<dbReference type="SUPFAM" id="SSF56112">
    <property type="entry name" value="Protein kinase-like (PK-like)"/>
    <property type="match status" value="1"/>
</dbReference>
<dbReference type="GO" id="GO:0007094">
    <property type="term" value="P:mitotic spindle assembly checkpoint signaling"/>
    <property type="evidence" value="ECO:0007669"/>
    <property type="project" value="InterPro"/>
</dbReference>
<keyword evidence="12" id="KW-1185">Reference proteome</keyword>
<feature type="region of interest" description="Disordered" evidence="8">
    <location>
        <begin position="769"/>
        <end position="815"/>
    </location>
</feature>
<feature type="domain" description="Protein kinase" evidence="9">
    <location>
        <begin position="1362"/>
        <end position="1657"/>
    </location>
</feature>
<evidence type="ECO:0000313" key="11">
    <source>
        <dbReference type="EMBL" id="KAK2706867.1"/>
    </source>
</evidence>
<evidence type="ECO:0000256" key="1">
    <source>
        <dbReference type="ARBA" id="ARBA00004629"/>
    </source>
</evidence>
<dbReference type="GO" id="GO:0005524">
    <property type="term" value="F:ATP binding"/>
    <property type="evidence" value="ECO:0007669"/>
    <property type="project" value="UniProtKB-UniRule"/>
</dbReference>
<evidence type="ECO:0000256" key="7">
    <source>
        <dbReference type="PROSITE-ProRule" id="PRU10141"/>
    </source>
</evidence>
<comment type="caution">
    <text evidence="11">The sequence shown here is derived from an EMBL/GenBank/DDBJ whole genome shotgun (WGS) entry which is preliminary data.</text>
</comment>
<dbReference type="Gene3D" id="1.10.510.10">
    <property type="entry name" value="Transferase(Phosphotransferase) domain 1"/>
    <property type="match status" value="1"/>
</dbReference>
<feature type="compositionally biased region" description="Low complexity" evidence="8">
    <location>
        <begin position="1155"/>
        <end position="1166"/>
    </location>
</feature>
<dbReference type="GO" id="GO:0004672">
    <property type="term" value="F:protein kinase activity"/>
    <property type="evidence" value="ECO:0007669"/>
    <property type="project" value="InterPro"/>
</dbReference>
<dbReference type="Pfam" id="PF00069">
    <property type="entry name" value="Pkinase"/>
    <property type="match status" value="1"/>
</dbReference>
<comment type="subcellular location">
    <subcellularLocation>
        <location evidence="1">Chromosome</location>
        <location evidence="1">Centromere</location>
        <location evidence="1">Kinetochore</location>
    </subcellularLocation>
</comment>
<dbReference type="PROSITE" id="PS00107">
    <property type="entry name" value="PROTEIN_KINASE_ATP"/>
    <property type="match status" value="1"/>
</dbReference>
<dbReference type="PROSITE" id="PS00108">
    <property type="entry name" value="PROTEIN_KINASE_ST"/>
    <property type="match status" value="1"/>
</dbReference>
<feature type="compositionally biased region" description="Basic and acidic residues" evidence="8">
    <location>
        <begin position="798"/>
        <end position="810"/>
    </location>
</feature>
<feature type="region of interest" description="Disordered" evidence="8">
    <location>
        <begin position="625"/>
        <end position="647"/>
    </location>
</feature>
<evidence type="ECO:0000313" key="12">
    <source>
        <dbReference type="Proteomes" id="UP001187531"/>
    </source>
</evidence>
<proteinExistence type="predicted"/>
<dbReference type="PANTHER" id="PTHR14030">
    <property type="entry name" value="MITOTIC CHECKPOINT SERINE/THREONINE-PROTEIN KINASE BUB1"/>
    <property type="match status" value="1"/>
</dbReference>
<evidence type="ECO:0000256" key="2">
    <source>
        <dbReference type="ARBA" id="ARBA00022454"/>
    </source>
</evidence>
<dbReference type="EMBL" id="JAVRJZ010000019">
    <property type="protein sequence ID" value="KAK2706867.1"/>
    <property type="molecule type" value="Genomic_DNA"/>
</dbReference>
<dbReference type="SMART" id="SM00777">
    <property type="entry name" value="Mad3_BUB1_I"/>
    <property type="match status" value="1"/>
</dbReference>
<sequence length="1657" mass="185821">MNHDWDNCKENIQPLKSGRKMQGVFKDVDELNISEQVNNLSLSHGSSIANSEIKRKFEDEIRLNNGDDLLDPWHRYIAWMEEACPTGGVEVRELYEKCLIQFKDSAEYFNDTRLLKLWLRYIQIKGESSEDYKLLYSRKMFQTLAKFYISWAQTLESIGSTKEATKIFNKGIEKNAEPSDLLKSEFSKFQARVARQCIADNVGPVPEIQDENKRAALSRLTTLPSGVVPTERVSLKSAGRLEIDPQSVPNSNALKIQVFDENTRQPLALPRTEYPSKTAPIDAQLERENQQKPSKWTESKLNSRVPIPVVPVGAELPDSLKPKFSVHVEDEAYAAAASKVVAGCTSVLKSRSAEPGTSHLVQRENVDINQNIMCRINQMYAGVMEYSFEQLRAMEESSKMGKRIDKYVYDSGPDDGDVSKRKDSSLGTDSFGLQSTSSVSAGSVLGNSSRSSTNGQGCGSDAVLKENYQTQPVASNQGLMLTASSLKQDDWIVPRYIPEDMTGKRFCWDFNKVYREGRELSFEQIRAMEMKYEPAAPAVIALPSKICVEQQTSPLRVISIGTQVTPDRWKTNVESQTSFNNGHDISAQTSLVCQTSVFAQTPGLEASPRKDELFVNRSIQQSSHLTSVSESIDGKKEGFDSTSTAPSPLSTTKVAANEVYMMWTSYIPDPTLPVPVLPLKRNQECDIPGRRNPTIVVEEPQALMSKPNFQVYVDPEEAPGTEKDSAIENPQGFQVLVEPVIEKPQAFEVFVEPTVVQAAVKASIPLRPALDKPSADKENATPQVSVRPVAPTPAPRSVRQDSSSKKHPEHLQSVNVSNNFKDIKETEVKQRFPICEDHSTTPRKKVNNMFDGLDEVPYKRGSMKPAFSVFQEENQFVTPMNVFDEEKQRGDQAQLALKNRESLVHKQLYLMLDKENLVPKSPKRLKGISSPLRQMNTITDFLPPTDVLLSLKLENKIDSSLQKTNIVSGLNVKGPLYNIPLNYDPKTLETDTSPLGCENKENSSHESVQKSEKRRELAGILQPSRDVVCIENMGASEIPEFIFEDDELSVIPQRTDEVITDDISVVPGGRPLSLQGAMVTSTPFLSRPPDHCLVDNDITNIIARRPLACQPPEPIPETVQLPDNVNPECHPNESRFTTMCARGMSPIMEVSREVSSGTYSSSGSGSDTWNTGQKAPRISSLSAVKEVSENSASQLRAYETEPLEETQKMEDFIRDSIAVNNDPGIETSFNSEKESESFTDNFDPSDESAKNLYLLHENLQEKSIFSNVSVSNVFQKKSPARDNLGMSNLELSDETFEATVNAPSSSEWNIVAQDPFLWEERSTLLTKKGFCFPSMKNFFLVENSLSDKLRPGQIFSAGCNNFIFQETIGSGNYAKVLLAYKAENNVPVKLMALKKQGIEDGLWEFYVCTELRKRLQSSKIDNKLSRLMSVDLCLSFHNCCLLINEYHELGSLLDLINKYKIATGSTMPEGMVMFLTLEMLEIMDILKSVKFIHGDIKPDNVLIQCMPDVNFSLKRKPFLKLIDFGRAIDVSLYPPSTAFSHVLKIKDFQCLEMQKNLPWTYQLDAYNFACTIATLLSGNFQKPTEIRGEFKFCCLKRWHNPIWHEFFSALLNIPSRDEAPDYQHINSLLTSVFEQCFAKDLPSNVAQMGNILKTKLR</sequence>
<dbReference type="PROSITE" id="PS50011">
    <property type="entry name" value="PROTEIN_KINASE_DOM"/>
    <property type="match status" value="1"/>
</dbReference>
<evidence type="ECO:0000259" key="9">
    <source>
        <dbReference type="PROSITE" id="PS50011"/>
    </source>
</evidence>
<keyword evidence="5 7" id="KW-0067">ATP-binding</keyword>
<organism evidence="11 12">
    <name type="scientific">Artemia franciscana</name>
    <name type="common">Brine shrimp</name>
    <name type="synonym">Artemia sanfranciscana</name>
    <dbReference type="NCBI Taxonomy" id="6661"/>
    <lineage>
        <taxon>Eukaryota</taxon>
        <taxon>Metazoa</taxon>
        <taxon>Ecdysozoa</taxon>
        <taxon>Arthropoda</taxon>
        <taxon>Crustacea</taxon>
        <taxon>Branchiopoda</taxon>
        <taxon>Anostraca</taxon>
        <taxon>Artemiidae</taxon>
        <taxon>Artemia</taxon>
    </lineage>
</organism>
<feature type="region of interest" description="Disordered" evidence="8">
    <location>
        <begin position="990"/>
        <end position="1015"/>
    </location>
</feature>
<dbReference type="InterPro" id="IPR017441">
    <property type="entry name" value="Protein_kinase_ATP_BS"/>
</dbReference>
<reference evidence="11" key="1">
    <citation type="submission" date="2023-07" db="EMBL/GenBank/DDBJ databases">
        <title>Chromosome-level genome assembly of Artemia franciscana.</title>
        <authorList>
            <person name="Jo E."/>
        </authorList>
    </citation>
    <scope>NUCLEOTIDE SEQUENCE</scope>
    <source>
        <tissue evidence="11">Whole body</tissue>
    </source>
</reference>
<evidence type="ECO:0000256" key="3">
    <source>
        <dbReference type="ARBA" id="ARBA00022741"/>
    </source>
</evidence>
<evidence type="ECO:0000259" key="10">
    <source>
        <dbReference type="PROSITE" id="PS51489"/>
    </source>
</evidence>
<gene>
    <name evidence="11" type="ORF">QYM36_014789</name>
</gene>
<dbReference type="InterPro" id="IPR000719">
    <property type="entry name" value="Prot_kinase_dom"/>
</dbReference>
<dbReference type="Pfam" id="PF08311">
    <property type="entry name" value="Mad3_BUB1_I"/>
    <property type="match status" value="1"/>
</dbReference>
<accession>A0AA88HL57</accession>
<dbReference type="Proteomes" id="UP001187531">
    <property type="component" value="Unassembled WGS sequence"/>
</dbReference>
<keyword evidence="4" id="KW-0995">Kinetochore</keyword>
<feature type="compositionally biased region" description="Basic and acidic residues" evidence="8">
    <location>
        <begin position="998"/>
        <end position="1015"/>
    </location>
</feature>
<feature type="region of interest" description="Disordered" evidence="8">
    <location>
        <begin position="271"/>
        <end position="300"/>
    </location>
</feature>
<feature type="binding site" evidence="7">
    <location>
        <position position="1394"/>
    </location>
    <ligand>
        <name>ATP</name>
        <dbReference type="ChEBI" id="CHEBI:30616"/>
    </ligand>
</feature>
<dbReference type="PANTHER" id="PTHR14030:SF4">
    <property type="entry name" value="BUB1 KINASE, ISOFORM A-RELATED"/>
    <property type="match status" value="1"/>
</dbReference>
<dbReference type="InterPro" id="IPR015661">
    <property type="entry name" value="Bub1/Mad3"/>
</dbReference>
<dbReference type="GO" id="GO:0005634">
    <property type="term" value="C:nucleus"/>
    <property type="evidence" value="ECO:0007669"/>
    <property type="project" value="TreeGrafter"/>
</dbReference>
<dbReference type="GO" id="GO:0032991">
    <property type="term" value="C:protein-containing complex"/>
    <property type="evidence" value="ECO:0007669"/>
    <property type="project" value="UniProtKB-ARBA"/>
</dbReference>
<evidence type="ECO:0000256" key="6">
    <source>
        <dbReference type="ARBA" id="ARBA00023328"/>
    </source>
</evidence>
<evidence type="ECO:0000256" key="8">
    <source>
        <dbReference type="SAM" id="MobiDB-lite"/>
    </source>
</evidence>
<dbReference type="Gene3D" id="1.25.40.430">
    <property type="match status" value="1"/>
</dbReference>
<dbReference type="GO" id="GO:0051754">
    <property type="term" value="P:meiotic sister chromatid cohesion, centromeric"/>
    <property type="evidence" value="ECO:0007669"/>
    <property type="project" value="TreeGrafter"/>
</dbReference>
<protein>
    <recommendedName>
        <fullName evidence="13">Mitotic checkpoint serine/threonine-protein kinase BUB1 beta</fullName>
    </recommendedName>
</protein>
<name>A0AA88HL57_ARTSF</name>
<feature type="region of interest" description="Disordered" evidence="8">
    <location>
        <begin position="1154"/>
        <end position="1175"/>
    </location>
</feature>
<evidence type="ECO:0008006" key="13">
    <source>
        <dbReference type="Google" id="ProtNLM"/>
    </source>
</evidence>